<dbReference type="SMART" id="SM00091">
    <property type="entry name" value="PAS"/>
    <property type="match status" value="1"/>
</dbReference>
<evidence type="ECO:0000256" key="1">
    <source>
        <dbReference type="ARBA" id="ARBA00000085"/>
    </source>
</evidence>
<keyword evidence="9" id="KW-1133">Transmembrane helix</keyword>
<dbReference type="SMART" id="SM00388">
    <property type="entry name" value="HisKA"/>
    <property type="match status" value="1"/>
</dbReference>
<evidence type="ECO:0000256" key="6">
    <source>
        <dbReference type="ARBA" id="ARBA00022777"/>
    </source>
</evidence>
<dbReference type="KEGG" id="sted:SPTER_07650"/>
<feature type="transmembrane region" description="Helical" evidence="9">
    <location>
        <begin position="94"/>
        <end position="114"/>
    </location>
</feature>
<evidence type="ECO:0000256" key="8">
    <source>
        <dbReference type="ARBA" id="ARBA00023012"/>
    </source>
</evidence>
<dbReference type="Pfam" id="PF02518">
    <property type="entry name" value="HATPase_c"/>
    <property type="match status" value="1"/>
</dbReference>
<dbReference type="CDD" id="cd00130">
    <property type="entry name" value="PAS"/>
    <property type="match status" value="1"/>
</dbReference>
<evidence type="ECO:0000256" key="4">
    <source>
        <dbReference type="ARBA" id="ARBA00022679"/>
    </source>
</evidence>
<keyword evidence="6 13" id="KW-0418">Kinase</keyword>
<dbReference type="SUPFAM" id="SSF47384">
    <property type="entry name" value="Homodimeric domain of signal transducing histidine kinase"/>
    <property type="match status" value="1"/>
</dbReference>
<dbReference type="InterPro" id="IPR013655">
    <property type="entry name" value="PAS_fold_3"/>
</dbReference>
<reference evidence="13 14" key="1">
    <citation type="submission" date="2019-02" db="EMBL/GenBank/DDBJ databases">
        <title>Closed genome of Sporomusa termitida DSM 4440.</title>
        <authorList>
            <person name="Poehlein A."/>
            <person name="Daniel R."/>
        </authorList>
    </citation>
    <scope>NUCLEOTIDE SEQUENCE [LARGE SCALE GENOMIC DNA]</scope>
    <source>
        <strain evidence="13 14">DSM 4440</strain>
    </source>
</reference>
<keyword evidence="5" id="KW-0547">Nucleotide-binding</keyword>
<keyword evidence="14" id="KW-1185">Reference proteome</keyword>
<dbReference type="SUPFAM" id="SSF55785">
    <property type="entry name" value="PYP-like sensor domain (PAS domain)"/>
    <property type="match status" value="1"/>
</dbReference>
<dbReference type="PANTHER" id="PTHR43065">
    <property type="entry name" value="SENSOR HISTIDINE KINASE"/>
    <property type="match status" value="1"/>
</dbReference>
<dbReference type="GO" id="GO:0005524">
    <property type="term" value="F:ATP binding"/>
    <property type="evidence" value="ECO:0007669"/>
    <property type="project" value="UniProtKB-KW"/>
</dbReference>
<proteinExistence type="predicted"/>
<dbReference type="PROSITE" id="PS50112">
    <property type="entry name" value="PAS"/>
    <property type="match status" value="1"/>
</dbReference>
<evidence type="ECO:0000259" key="11">
    <source>
        <dbReference type="PROSITE" id="PS50112"/>
    </source>
</evidence>
<feature type="transmembrane region" description="Helical" evidence="9">
    <location>
        <begin position="62"/>
        <end position="82"/>
    </location>
</feature>
<feature type="transmembrane region" description="Helical" evidence="9">
    <location>
        <begin position="6"/>
        <end position="27"/>
    </location>
</feature>
<evidence type="ECO:0000256" key="5">
    <source>
        <dbReference type="ARBA" id="ARBA00022741"/>
    </source>
</evidence>
<dbReference type="Gene3D" id="1.10.287.130">
    <property type="match status" value="1"/>
</dbReference>
<keyword evidence="9" id="KW-0812">Transmembrane</keyword>
<evidence type="ECO:0000256" key="9">
    <source>
        <dbReference type="SAM" id="Phobius"/>
    </source>
</evidence>
<keyword evidence="9" id="KW-0472">Membrane</keyword>
<dbReference type="Gene3D" id="3.30.565.10">
    <property type="entry name" value="Histidine kinase-like ATPase, C-terminal domain"/>
    <property type="match status" value="1"/>
</dbReference>
<evidence type="ECO:0000259" key="10">
    <source>
        <dbReference type="PROSITE" id="PS50109"/>
    </source>
</evidence>
<evidence type="ECO:0000256" key="7">
    <source>
        <dbReference type="ARBA" id="ARBA00022840"/>
    </source>
</evidence>
<dbReference type="PROSITE" id="PS50109">
    <property type="entry name" value="HIS_KIN"/>
    <property type="match status" value="1"/>
</dbReference>
<gene>
    <name evidence="13" type="primary">sasA_4</name>
    <name evidence="13" type="ORF">SPTER_07650</name>
</gene>
<comment type="catalytic activity">
    <reaction evidence="1">
        <text>ATP + protein L-histidine = ADP + protein N-phospho-L-histidine.</text>
        <dbReference type="EC" id="2.7.13.3"/>
    </reaction>
</comment>
<dbReference type="SMART" id="SM00387">
    <property type="entry name" value="HATPase_c"/>
    <property type="match status" value="1"/>
</dbReference>
<organism evidence="13 14">
    <name type="scientific">Sporomusa termitida</name>
    <dbReference type="NCBI Taxonomy" id="2377"/>
    <lineage>
        <taxon>Bacteria</taxon>
        <taxon>Bacillati</taxon>
        <taxon>Bacillota</taxon>
        <taxon>Negativicutes</taxon>
        <taxon>Selenomonadales</taxon>
        <taxon>Sporomusaceae</taxon>
        <taxon>Sporomusa</taxon>
    </lineage>
</organism>
<dbReference type="InterPro" id="IPR036890">
    <property type="entry name" value="HATPase_C_sf"/>
</dbReference>
<dbReference type="PRINTS" id="PR00344">
    <property type="entry name" value="BCTRLSENSOR"/>
</dbReference>
<dbReference type="Proteomes" id="UP000320776">
    <property type="component" value="Chromosome"/>
</dbReference>
<feature type="domain" description="Histidine kinase" evidence="10">
    <location>
        <begin position="343"/>
        <end position="547"/>
    </location>
</feature>
<feature type="transmembrane region" description="Helical" evidence="9">
    <location>
        <begin position="120"/>
        <end position="139"/>
    </location>
</feature>
<feature type="transmembrane region" description="Helical" evidence="9">
    <location>
        <begin position="34"/>
        <end position="50"/>
    </location>
</feature>
<dbReference type="EMBL" id="CP036259">
    <property type="protein sequence ID" value="QDR79490.1"/>
    <property type="molecule type" value="Genomic_DNA"/>
</dbReference>
<dbReference type="Pfam" id="PF00512">
    <property type="entry name" value="HisKA"/>
    <property type="match status" value="1"/>
</dbReference>
<keyword evidence="4 13" id="KW-0808">Transferase</keyword>
<dbReference type="InterPro" id="IPR001610">
    <property type="entry name" value="PAC"/>
</dbReference>
<dbReference type="InterPro" id="IPR005467">
    <property type="entry name" value="His_kinase_dom"/>
</dbReference>
<keyword evidence="7" id="KW-0067">ATP-binding</keyword>
<name>A0A517DQ59_9FIRM</name>
<dbReference type="Gene3D" id="3.30.450.20">
    <property type="entry name" value="PAS domain"/>
    <property type="match status" value="1"/>
</dbReference>
<protein>
    <recommendedName>
        <fullName evidence="2">histidine kinase</fullName>
        <ecNumber evidence="2">2.7.13.3</ecNumber>
    </recommendedName>
</protein>
<evidence type="ECO:0000256" key="3">
    <source>
        <dbReference type="ARBA" id="ARBA00022553"/>
    </source>
</evidence>
<dbReference type="InterPro" id="IPR035965">
    <property type="entry name" value="PAS-like_dom_sf"/>
</dbReference>
<dbReference type="SMART" id="SM00086">
    <property type="entry name" value="PAC"/>
    <property type="match status" value="1"/>
</dbReference>
<dbReference type="Pfam" id="PF08447">
    <property type="entry name" value="PAS_3"/>
    <property type="match status" value="1"/>
</dbReference>
<dbReference type="InterPro" id="IPR003594">
    <property type="entry name" value="HATPase_dom"/>
</dbReference>
<evidence type="ECO:0000313" key="14">
    <source>
        <dbReference type="Proteomes" id="UP000320776"/>
    </source>
</evidence>
<feature type="domain" description="PAC" evidence="12">
    <location>
        <begin position="283"/>
        <end position="335"/>
    </location>
</feature>
<dbReference type="InterPro" id="IPR003661">
    <property type="entry name" value="HisK_dim/P_dom"/>
</dbReference>
<dbReference type="InterPro" id="IPR000700">
    <property type="entry name" value="PAS-assoc_C"/>
</dbReference>
<keyword evidence="3" id="KW-0597">Phosphoprotein</keyword>
<dbReference type="CDD" id="cd00082">
    <property type="entry name" value="HisKA"/>
    <property type="match status" value="1"/>
</dbReference>
<sequence>MDLFYITIISAIAGTLSMIFVYIHLYFMYRERHIGLWALAWFLLLMRNIFFDSGIFDWKQSILFFLIYQLLFIGCSLTFVWGTYRFIDRPFNRFWLYGAISASLLSMVCFLLSAPITYTLILPTWFAGIVLAWIAAVFLRQVEVTGMGRIITGVAFTLWSILTIAMPFYIQAFPLVITIISGILRLIIAISTVIVFLEKSRLDLINKETQYRLLAENAADTIYFYQIYPTAQLQYVNPAVHLLTGYTPEEFYKNNRLVFALIHADDRRLLENFIRDFPKSIETTVTLRLVRKNKISLWIEQKCTAIYTSHGKIAALQGIIRDITSRKDLALDRMTMVGNMAATVAHEIRNPMTTVRGYLQLMGGKETYQTDKKKFELMLEEIDQANSIINEYLSLSRSKFSNFELCSLNAIIEALLPQIQADATSAAVSVALDLNIIPELLLDENEIHQLLLNLVRNSIEAMPAGGSLVIKTTHATGQVILSVCDQGLGIPAYILDKLGTPFITSKNTGAGLGIPICYQIAHRHNALIKINTSAEGTIFLVYFNTTSA</sequence>
<feature type="domain" description="PAS" evidence="11">
    <location>
        <begin position="207"/>
        <end position="284"/>
    </location>
</feature>
<evidence type="ECO:0000259" key="12">
    <source>
        <dbReference type="PROSITE" id="PS50113"/>
    </source>
</evidence>
<dbReference type="PANTHER" id="PTHR43065:SF46">
    <property type="entry name" value="C4-DICARBOXYLATE TRANSPORT SENSOR PROTEIN DCTB"/>
    <property type="match status" value="1"/>
</dbReference>
<dbReference type="SUPFAM" id="SSF55874">
    <property type="entry name" value="ATPase domain of HSP90 chaperone/DNA topoisomerase II/histidine kinase"/>
    <property type="match status" value="1"/>
</dbReference>
<feature type="transmembrane region" description="Helical" evidence="9">
    <location>
        <begin position="151"/>
        <end position="170"/>
    </location>
</feature>
<evidence type="ECO:0000256" key="2">
    <source>
        <dbReference type="ARBA" id="ARBA00012438"/>
    </source>
</evidence>
<keyword evidence="8" id="KW-0902">Two-component regulatory system</keyword>
<dbReference type="EC" id="2.7.13.3" evidence="2"/>
<dbReference type="InterPro" id="IPR036097">
    <property type="entry name" value="HisK_dim/P_sf"/>
</dbReference>
<dbReference type="NCBIfam" id="TIGR00229">
    <property type="entry name" value="sensory_box"/>
    <property type="match status" value="1"/>
</dbReference>
<dbReference type="PROSITE" id="PS50113">
    <property type="entry name" value="PAC"/>
    <property type="match status" value="1"/>
</dbReference>
<dbReference type="OrthoDB" id="1672409at2"/>
<dbReference type="GO" id="GO:0000155">
    <property type="term" value="F:phosphorelay sensor kinase activity"/>
    <property type="evidence" value="ECO:0007669"/>
    <property type="project" value="InterPro"/>
</dbReference>
<dbReference type="InterPro" id="IPR004358">
    <property type="entry name" value="Sig_transdc_His_kin-like_C"/>
</dbReference>
<dbReference type="InterPro" id="IPR000014">
    <property type="entry name" value="PAS"/>
</dbReference>
<evidence type="ECO:0000313" key="13">
    <source>
        <dbReference type="EMBL" id="QDR79490.1"/>
    </source>
</evidence>
<feature type="transmembrane region" description="Helical" evidence="9">
    <location>
        <begin position="176"/>
        <end position="197"/>
    </location>
</feature>
<dbReference type="AlphaFoldDB" id="A0A517DQ59"/>
<accession>A0A517DQ59</accession>